<accession>A0A162AH12</accession>
<name>A0A162AH12_9GAMM</name>
<dbReference type="EMBL" id="AUXZ01000080">
    <property type="protein sequence ID" value="KZN49794.1"/>
    <property type="molecule type" value="Genomic_DNA"/>
</dbReference>
<dbReference type="Proteomes" id="UP000076503">
    <property type="component" value="Unassembled WGS sequence"/>
</dbReference>
<protein>
    <submittedName>
        <fullName evidence="1">Uncharacterized protein</fullName>
    </submittedName>
</protein>
<dbReference type="PATRIC" id="fig|1365251.3.peg.3016"/>
<reference evidence="1 2" key="1">
    <citation type="submission" date="2013-07" db="EMBL/GenBank/DDBJ databases">
        <title>Comparative Genomic and Metabolomic Analysis of Twelve Strains of Pseudoalteromonas luteoviolacea.</title>
        <authorList>
            <person name="Vynne N.G."/>
            <person name="Mansson M."/>
            <person name="Gram L."/>
        </authorList>
    </citation>
    <scope>NUCLEOTIDE SEQUENCE [LARGE SCALE GENOMIC DNA]</scope>
    <source>
        <strain evidence="1 2">H33</strain>
    </source>
</reference>
<gene>
    <name evidence="1" type="ORF">N476_18550</name>
</gene>
<evidence type="ECO:0000313" key="2">
    <source>
        <dbReference type="Proteomes" id="UP000076503"/>
    </source>
</evidence>
<sequence>MKLLKEEESQQRRAVGAHAVKAHYRAYFKKIHSENKEKW</sequence>
<organism evidence="1 2">
    <name type="scientific">Pseudoalteromonas luteoviolacea H33</name>
    <dbReference type="NCBI Taxonomy" id="1365251"/>
    <lineage>
        <taxon>Bacteria</taxon>
        <taxon>Pseudomonadati</taxon>
        <taxon>Pseudomonadota</taxon>
        <taxon>Gammaproteobacteria</taxon>
        <taxon>Alteromonadales</taxon>
        <taxon>Pseudoalteromonadaceae</taxon>
        <taxon>Pseudoalteromonas</taxon>
    </lineage>
</organism>
<proteinExistence type="predicted"/>
<comment type="caution">
    <text evidence="1">The sequence shown here is derived from an EMBL/GenBank/DDBJ whole genome shotgun (WGS) entry which is preliminary data.</text>
</comment>
<dbReference type="AlphaFoldDB" id="A0A162AH12"/>
<evidence type="ECO:0000313" key="1">
    <source>
        <dbReference type="EMBL" id="KZN49794.1"/>
    </source>
</evidence>